<feature type="compositionally biased region" description="Pro residues" evidence="1">
    <location>
        <begin position="112"/>
        <end position="122"/>
    </location>
</feature>
<protein>
    <submittedName>
        <fullName evidence="2">Uncharacterized protein</fullName>
    </submittedName>
</protein>
<proteinExistence type="predicted"/>
<comment type="caution">
    <text evidence="2">The sequence shown here is derived from an EMBL/GenBank/DDBJ whole genome shotgun (WGS) entry which is preliminary data.</text>
</comment>
<evidence type="ECO:0000313" key="3">
    <source>
        <dbReference type="Proteomes" id="UP001054837"/>
    </source>
</evidence>
<organism evidence="2 3">
    <name type="scientific">Caerostris darwini</name>
    <dbReference type="NCBI Taxonomy" id="1538125"/>
    <lineage>
        <taxon>Eukaryota</taxon>
        <taxon>Metazoa</taxon>
        <taxon>Ecdysozoa</taxon>
        <taxon>Arthropoda</taxon>
        <taxon>Chelicerata</taxon>
        <taxon>Arachnida</taxon>
        <taxon>Araneae</taxon>
        <taxon>Araneomorphae</taxon>
        <taxon>Entelegynae</taxon>
        <taxon>Araneoidea</taxon>
        <taxon>Araneidae</taxon>
        <taxon>Caerostris</taxon>
    </lineage>
</organism>
<name>A0AAV4S2Q0_9ARAC</name>
<evidence type="ECO:0000256" key="1">
    <source>
        <dbReference type="SAM" id="MobiDB-lite"/>
    </source>
</evidence>
<accession>A0AAV4S2Q0</accession>
<dbReference type="AlphaFoldDB" id="A0AAV4S2Q0"/>
<evidence type="ECO:0000313" key="2">
    <source>
        <dbReference type="EMBL" id="GIY26876.1"/>
    </source>
</evidence>
<gene>
    <name evidence="2" type="ORF">CDAR_480851</name>
</gene>
<dbReference type="EMBL" id="BPLQ01006978">
    <property type="protein sequence ID" value="GIY26876.1"/>
    <property type="molecule type" value="Genomic_DNA"/>
</dbReference>
<feature type="region of interest" description="Disordered" evidence="1">
    <location>
        <begin position="103"/>
        <end position="122"/>
    </location>
</feature>
<dbReference type="Proteomes" id="UP001054837">
    <property type="component" value="Unassembled WGS sequence"/>
</dbReference>
<keyword evidence="3" id="KW-1185">Reference proteome</keyword>
<sequence length="122" mass="13453">MTQTDEKSIHFCILLPNQNSANCAAANGERPWLAAALYACEARRKKTFSHSPRMHPLIALLSSPLASIRKGRGRENKRCRRAVEASFLFASIGMQSTREDASFARSISSSPLDPPLIPPPFD</sequence>
<reference evidence="2 3" key="1">
    <citation type="submission" date="2021-06" db="EMBL/GenBank/DDBJ databases">
        <title>Caerostris darwini draft genome.</title>
        <authorList>
            <person name="Kono N."/>
            <person name="Arakawa K."/>
        </authorList>
    </citation>
    <scope>NUCLEOTIDE SEQUENCE [LARGE SCALE GENOMIC DNA]</scope>
</reference>